<dbReference type="AlphaFoldDB" id="A0AAN6D083"/>
<feature type="region of interest" description="Disordered" evidence="1">
    <location>
        <begin position="110"/>
        <end position="146"/>
    </location>
</feature>
<accession>A0AAN6D083</accession>
<dbReference type="EMBL" id="JAHLUH010000029">
    <property type="protein sequence ID" value="KAG7723740.1"/>
    <property type="molecule type" value="Genomic_DNA"/>
</dbReference>
<feature type="compositionally biased region" description="Basic and acidic residues" evidence="1">
    <location>
        <begin position="313"/>
        <end position="349"/>
    </location>
</feature>
<evidence type="ECO:0000256" key="1">
    <source>
        <dbReference type="SAM" id="MobiDB-lite"/>
    </source>
</evidence>
<proteinExistence type="predicted"/>
<reference evidence="2" key="1">
    <citation type="journal article" date="2021" name="G3 (Bethesda)">
        <title>Genomic diversity, chromosomal rearrangements, and interspecies hybridization in the ogataea polymorpha species complex.</title>
        <authorList>
            <person name="Hanson S.J."/>
            <person name="Cinneide E.O."/>
            <person name="Salzberg L.I."/>
            <person name="Wolfe K.H."/>
            <person name="McGowan J."/>
            <person name="Fitzpatrick D.A."/>
            <person name="Matlin K."/>
        </authorList>
    </citation>
    <scope>NUCLEOTIDE SEQUENCE</scope>
    <source>
        <strain evidence="2">83-405-1</strain>
    </source>
</reference>
<feature type="compositionally biased region" description="Basic and acidic residues" evidence="1">
    <location>
        <begin position="127"/>
        <end position="146"/>
    </location>
</feature>
<evidence type="ECO:0000313" key="2">
    <source>
        <dbReference type="EMBL" id="KAG7723740.1"/>
    </source>
</evidence>
<evidence type="ECO:0000313" key="3">
    <source>
        <dbReference type="Proteomes" id="UP000738402"/>
    </source>
</evidence>
<feature type="non-terminal residue" evidence="2">
    <location>
        <position position="1"/>
    </location>
</feature>
<dbReference type="Proteomes" id="UP000738402">
    <property type="component" value="Unassembled WGS sequence"/>
</dbReference>
<name>A0AAN6D083_9ASCO</name>
<comment type="caution">
    <text evidence="2">The sequence shown here is derived from an EMBL/GenBank/DDBJ whole genome shotgun (WGS) entry which is preliminary data.</text>
</comment>
<feature type="region of interest" description="Disordered" evidence="1">
    <location>
        <begin position="259"/>
        <end position="353"/>
    </location>
</feature>
<organism evidence="2 3">
    <name type="scientific">Ogataea haglerorum</name>
    <dbReference type="NCBI Taxonomy" id="1937702"/>
    <lineage>
        <taxon>Eukaryota</taxon>
        <taxon>Fungi</taxon>
        <taxon>Dikarya</taxon>
        <taxon>Ascomycota</taxon>
        <taxon>Saccharomycotina</taxon>
        <taxon>Pichiomycetes</taxon>
        <taxon>Pichiales</taxon>
        <taxon>Pichiaceae</taxon>
        <taxon>Ogataea</taxon>
    </lineage>
</organism>
<feature type="compositionally biased region" description="Basic residues" evidence="1">
    <location>
        <begin position="295"/>
        <end position="306"/>
    </location>
</feature>
<protein>
    <submittedName>
        <fullName evidence="2">Uncharacterized protein</fullName>
    </submittedName>
</protein>
<gene>
    <name evidence="2" type="ORF">KL933_005395</name>
</gene>
<sequence length="478" mass="56569">RLARRLHKREDHNHQLHSNDAAVHNVVLPRNRVHRNRVHKPVVDLPHLLDQQAHVDALRPDRERQDLRQVQVRQPVQPKVVRQVVQEDHRQHTLAQRLVLEVPLLVDRRQHRPDHVEQQHHRRRRDEHRPSPEHVHHERDDHRDAEVVDLQPPVEHQLLAGARDPDRVQHLVQVVRHQPVTRQLHHRADHEHQHHPLPVGRRLEQVLVRVLLRNLLALDRRLDLRHLEVHQRAAHLLVAVRVVLQQDRPRLVDAALRDQPSRRLRNKPDRRQLDRRERHLADRRDAPAPLVLHVSRAKRHPRRHNRPQVPARVVERGHDLAVRRVRQLGDQRRRRNDPDAVAHADDDPRKQKHRVVGRAALHNAPDHHDHVAQHDGSSSAKIVRDLRRDEKRQRHPKHHAVRKRAQHGALRVPHVLVPLVQRLQRVQQRAVEAGVCGRQRHDEHQGVQPEHERHPQVRVLPVVGQVLVYLIFAKLSFV</sequence>
<feature type="compositionally biased region" description="Basic and acidic residues" evidence="1">
    <location>
        <begin position="259"/>
        <end position="286"/>
    </location>
</feature>